<evidence type="ECO:0000313" key="2">
    <source>
        <dbReference type="EMBL" id="BAD46306.1"/>
    </source>
</evidence>
<evidence type="ECO:0000256" key="1">
    <source>
        <dbReference type="SAM" id="MobiDB-lite"/>
    </source>
</evidence>
<proteinExistence type="predicted"/>
<evidence type="ECO:0000313" key="3">
    <source>
        <dbReference type="Proteomes" id="UP000000763"/>
    </source>
</evidence>
<feature type="compositionally biased region" description="Low complexity" evidence="1">
    <location>
        <begin position="1"/>
        <end position="21"/>
    </location>
</feature>
<dbReference type="AlphaFoldDB" id="Q652G1"/>
<protein>
    <submittedName>
        <fullName evidence="2">Uncharacterized protein</fullName>
    </submittedName>
</protein>
<feature type="region of interest" description="Disordered" evidence="1">
    <location>
        <begin position="1"/>
        <end position="63"/>
    </location>
</feature>
<organism evidence="2 3">
    <name type="scientific">Oryza sativa subsp. japonica</name>
    <name type="common">Rice</name>
    <dbReference type="NCBI Taxonomy" id="39947"/>
    <lineage>
        <taxon>Eukaryota</taxon>
        <taxon>Viridiplantae</taxon>
        <taxon>Streptophyta</taxon>
        <taxon>Embryophyta</taxon>
        <taxon>Tracheophyta</taxon>
        <taxon>Spermatophyta</taxon>
        <taxon>Magnoliopsida</taxon>
        <taxon>Liliopsida</taxon>
        <taxon>Poales</taxon>
        <taxon>Poaceae</taxon>
        <taxon>BOP clade</taxon>
        <taxon>Oryzoideae</taxon>
        <taxon>Oryzeae</taxon>
        <taxon>Oryzinae</taxon>
        <taxon>Oryza</taxon>
        <taxon>Oryza sativa</taxon>
    </lineage>
</organism>
<reference evidence="3" key="1">
    <citation type="journal article" date="2005" name="Nature">
        <title>The map-based sequence of the rice genome.</title>
        <authorList>
            <consortium name="International rice genome sequencing project (IRGSP)"/>
            <person name="Matsumoto T."/>
            <person name="Wu J."/>
            <person name="Kanamori H."/>
            <person name="Katayose Y."/>
            <person name="Fujisawa M."/>
            <person name="Namiki N."/>
            <person name="Mizuno H."/>
            <person name="Yamamoto K."/>
            <person name="Antonio B.A."/>
            <person name="Baba T."/>
            <person name="Sakata K."/>
            <person name="Nagamura Y."/>
            <person name="Aoki H."/>
            <person name="Arikawa K."/>
            <person name="Arita K."/>
            <person name="Bito T."/>
            <person name="Chiden Y."/>
            <person name="Fujitsuka N."/>
            <person name="Fukunaka R."/>
            <person name="Hamada M."/>
            <person name="Harada C."/>
            <person name="Hayashi A."/>
            <person name="Hijishita S."/>
            <person name="Honda M."/>
            <person name="Hosokawa S."/>
            <person name="Ichikawa Y."/>
            <person name="Idonuma A."/>
            <person name="Iijima M."/>
            <person name="Ikeda M."/>
            <person name="Ikeno M."/>
            <person name="Ito K."/>
            <person name="Ito S."/>
            <person name="Ito T."/>
            <person name="Ito Y."/>
            <person name="Ito Y."/>
            <person name="Iwabuchi A."/>
            <person name="Kamiya K."/>
            <person name="Karasawa W."/>
            <person name="Kurita K."/>
            <person name="Katagiri S."/>
            <person name="Kikuta A."/>
            <person name="Kobayashi H."/>
            <person name="Kobayashi N."/>
            <person name="Machita K."/>
            <person name="Maehara T."/>
            <person name="Masukawa M."/>
            <person name="Mizubayashi T."/>
            <person name="Mukai Y."/>
            <person name="Nagasaki H."/>
            <person name="Nagata Y."/>
            <person name="Naito S."/>
            <person name="Nakashima M."/>
            <person name="Nakama Y."/>
            <person name="Nakamichi Y."/>
            <person name="Nakamura M."/>
            <person name="Meguro A."/>
            <person name="Negishi M."/>
            <person name="Ohta I."/>
            <person name="Ohta T."/>
            <person name="Okamoto M."/>
            <person name="Ono N."/>
            <person name="Saji S."/>
            <person name="Sakaguchi M."/>
            <person name="Sakai K."/>
            <person name="Shibata M."/>
            <person name="Shimokawa T."/>
            <person name="Song J."/>
            <person name="Takazaki Y."/>
            <person name="Terasawa K."/>
            <person name="Tsugane M."/>
            <person name="Tsuji K."/>
            <person name="Ueda S."/>
            <person name="Waki K."/>
            <person name="Yamagata H."/>
            <person name="Yamamoto M."/>
            <person name="Yamamoto S."/>
            <person name="Yamane H."/>
            <person name="Yoshiki S."/>
            <person name="Yoshihara R."/>
            <person name="Yukawa K."/>
            <person name="Zhong H."/>
            <person name="Yano M."/>
            <person name="Yuan Q."/>
            <person name="Ouyang S."/>
            <person name="Liu J."/>
            <person name="Jones K.M."/>
            <person name="Gansberger K."/>
            <person name="Moffat K."/>
            <person name="Hill J."/>
            <person name="Bera J."/>
            <person name="Fadrosh D."/>
            <person name="Jin S."/>
            <person name="Johri S."/>
            <person name="Kim M."/>
            <person name="Overton L."/>
            <person name="Reardon M."/>
            <person name="Tsitrin T."/>
            <person name="Vuong H."/>
            <person name="Weaver B."/>
            <person name="Ciecko A."/>
            <person name="Tallon L."/>
            <person name="Jackson J."/>
            <person name="Pai G."/>
            <person name="Aken S.V."/>
            <person name="Utterback T."/>
            <person name="Reidmuller S."/>
            <person name="Feldblyum T."/>
            <person name="Hsiao J."/>
            <person name="Zismann V."/>
            <person name="Iobst S."/>
            <person name="de Vazeille A.R."/>
            <person name="Buell C.R."/>
            <person name="Ying K."/>
            <person name="Li Y."/>
            <person name="Lu T."/>
            <person name="Huang Y."/>
            <person name="Zhao Q."/>
            <person name="Feng Q."/>
            <person name="Zhang L."/>
            <person name="Zhu J."/>
            <person name="Weng Q."/>
            <person name="Mu J."/>
            <person name="Lu Y."/>
            <person name="Fan D."/>
            <person name="Liu Y."/>
            <person name="Guan J."/>
            <person name="Zhang Y."/>
            <person name="Yu S."/>
            <person name="Liu X."/>
            <person name="Zhang Y."/>
            <person name="Hong G."/>
            <person name="Han B."/>
            <person name="Choisne N."/>
            <person name="Demange N."/>
            <person name="Orjeda G."/>
            <person name="Samain S."/>
            <person name="Cattolico L."/>
            <person name="Pelletier E."/>
            <person name="Couloux A."/>
            <person name="Segurens B."/>
            <person name="Wincker P."/>
            <person name="D'Hont A."/>
            <person name="Scarpelli C."/>
            <person name="Weissenbach J."/>
            <person name="Salanoubat M."/>
            <person name="Quetier F."/>
            <person name="Yu Y."/>
            <person name="Kim H.R."/>
            <person name="Rambo T."/>
            <person name="Currie J."/>
            <person name="Collura K."/>
            <person name="Luo M."/>
            <person name="Yang T."/>
            <person name="Ammiraju J.S.S."/>
            <person name="Engler F."/>
            <person name="Soderlund C."/>
            <person name="Wing R.A."/>
            <person name="Palmer L.E."/>
            <person name="de la Bastide M."/>
            <person name="Spiegel L."/>
            <person name="Nascimento L."/>
            <person name="Zutavern T."/>
            <person name="O'Shaughnessy A."/>
            <person name="Dike S."/>
            <person name="Dedhia N."/>
            <person name="Preston R."/>
            <person name="Balija V."/>
            <person name="McCombie W.R."/>
            <person name="Chow T."/>
            <person name="Chen H."/>
            <person name="Chung M."/>
            <person name="Chen C."/>
            <person name="Shaw J."/>
            <person name="Wu H."/>
            <person name="Hsiao K."/>
            <person name="Chao Y."/>
            <person name="Chu M."/>
            <person name="Cheng C."/>
            <person name="Hour A."/>
            <person name="Lee P."/>
            <person name="Lin S."/>
            <person name="Lin Y."/>
            <person name="Liou J."/>
            <person name="Liu S."/>
            <person name="Hsing Y."/>
            <person name="Raghuvanshi S."/>
            <person name="Mohanty A."/>
            <person name="Bharti A.K."/>
            <person name="Gaur A."/>
            <person name="Gupta V."/>
            <person name="Kumar D."/>
            <person name="Ravi V."/>
            <person name="Vij S."/>
            <person name="Kapur A."/>
            <person name="Khurana P."/>
            <person name="Khurana P."/>
            <person name="Khurana J.P."/>
            <person name="Tyagi A.K."/>
            <person name="Gaikwad K."/>
            <person name="Singh A."/>
            <person name="Dalal V."/>
            <person name="Srivastava S."/>
            <person name="Dixit A."/>
            <person name="Pal A.K."/>
            <person name="Ghazi I.A."/>
            <person name="Yadav M."/>
            <person name="Pandit A."/>
            <person name="Bhargava A."/>
            <person name="Sureshbabu K."/>
            <person name="Batra K."/>
            <person name="Sharma T.R."/>
            <person name="Mohapatra T."/>
            <person name="Singh N.K."/>
            <person name="Messing J."/>
            <person name="Nelson A.B."/>
            <person name="Fuks G."/>
            <person name="Kavchok S."/>
            <person name="Keizer G."/>
            <person name="Linton E."/>
            <person name="Llaca V."/>
            <person name="Song R."/>
            <person name="Tanyolac B."/>
            <person name="Young S."/>
            <person name="Ho-Il K."/>
            <person name="Hahn J.H."/>
            <person name="Sangsakoo G."/>
            <person name="Vanavichit A."/>
            <person name="de Mattos Luiz.A.T."/>
            <person name="Zimmer P.D."/>
            <person name="Malone G."/>
            <person name="Dellagostin O."/>
            <person name="de Oliveira A.C."/>
            <person name="Bevan M."/>
            <person name="Bancroft I."/>
            <person name="Minx P."/>
            <person name="Cordum H."/>
            <person name="Wilson R."/>
            <person name="Cheng Z."/>
            <person name="Jin W."/>
            <person name="Jiang J."/>
            <person name="Leong S.A."/>
            <person name="Iwama H."/>
            <person name="Gojobori T."/>
            <person name="Itoh T."/>
            <person name="Niimura Y."/>
            <person name="Fujii Y."/>
            <person name="Habara T."/>
            <person name="Sakai H."/>
            <person name="Sato Y."/>
            <person name="Wilson G."/>
            <person name="Kumar K."/>
            <person name="McCouch S."/>
            <person name="Juretic N."/>
            <person name="Hoen D."/>
            <person name="Wright S."/>
            <person name="Bruskiewich R."/>
            <person name="Bureau T."/>
            <person name="Miyao A."/>
            <person name="Hirochika H."/>
            <person name="Nishikawa T."/>
            <person name="Kadowaki K."/>
            <person name="Sugiura M."/>
            <person name="Burr B."/>
            <person name="Sasaki T."/>
        </authorList>
    </citation>
    <scope>NUCLEOTIDE SEQUENCE [LARGE SCALE GENOMIC DNA]</scope>
    <source>
        <strain evidence="3">cv. Nipponbare</strain>
    </source>
</reference>
<feature type="region of interest" description="Disordered" evidence="1">
    <location>
        <begin position="118"/>
        <end position="139"/>
    </location>
</feature>
<feature type="compositionally biased region" description="Basic residues" evidence="1">
    <location>
        <begin position="22"/>
        <end position="31"/>
    </location>
</feature>
<reference evidence="3" key="2">
    <citation type="journal article" date="2008" name="Nucleic Acids Res.">
        <title>The rice annotation project database (RAP-DB): 2008 update.</title>
        <authorList>
            <consortium name="The rice annotation project (RAP)"/>
        </authorList>
    </citation>
    <scope>GENOME REANNOTATION</scope>
    <source>
        <strain evidence="3">cv. Nipponbare</strain>
    </source>
</reference>
<dbReference type="EMBL" id="AP005619">
    <property type="protein sequence ID" value="BAD46306.1"/>
    <property type="molecule type" value="Genomic_DNA"/>
</dbReference>
<gene>
    <name evidence="2" type="primary">P0624H09.17</name>
</gene>
<accession>Q652G1</accession>
<name>Q652G1_ORYSJ</name>
<sequence length="139" mass="14430">MCCTVASRFSSPSSAIASVIRPGKKTSRRRATSPPGAGTASHGERHSSDLDEGTTPPPPRGFASGCGGIAVGCVASGEAKGHHRRYGSVRSISAVAAPPALARRCRSSSLARCRIRDRDSAPLSERDEEDMLTVGPTLD</sequence>
<dbReference type="Proteomes" id="UP000000763">
    <property type="component" value="Chromosome 6"/>
</dbReference>